<accession>A0A512JE60</accession>
<proteinExistence type="predicted"/>
<evidence type="ECO:0000313" key="1">
    <source>
        <dbReference type="EMBL" id="GEP08236.1"/>
    </source>
</evidence>
<dbReference type="EMBL" id="BJZV01000001">
    <property type="protein sequence ID" value="GEP08236.1"/>
    <property type="molecule type" value="Genomic_DNA"/>
</dbReference>
<reference evidence="1 2" key="1">
    <citation type="submission" date="2019-07" db="EMBL/GenBank/DDBJ databases">
        <title>Whole genome shotgun sequence of Methylobacterium gnaphalii NBRC 107716.</title>
        <authorList>
            <person name="Hosoyama A."/>
            <person name="Uohara A."/>
            <person name="Ohji S."/>
            <person name="Ichikawa N."/>
        </authorList>
    </citation>
    <scope>NUCLEOTIDE SEQUENCE [LARGE SCALE GENOMIC DNA]</scope>
    <source>
        <strain evidence="1 2">NBRC 107716</strain>
    </source>
</reference>
<dbReference type="AlphaFoldDB" id="A0A512JE60"/>
<organism evidence="1 2">
    <name type="scientific">Methylobacterium gnaphalii</name>
    <dbReference type="NCBI Taxonomy" id="1010610"/>
    <lineage>
        <taxon>Bacteria</taxon>
        <taxon>Pseudomonadati</taxon>
        <taxon>Pseudomonadota</taxon>
        <taxon>Alphaproteobacteria</taxon>
        <taxon>Hyphomicrobiales</taxon>
        <taxon>Methylobacteriaceae</taxon>
        <taxon>Methylobacterium</taxon>
    </lineage>
</organism>
<evidence type="ECO:0008006" key="3">
    <source>
        <dbReference type="Google" id="ProtNLM"/>
    </source>
</evidence>
<evidence type="ECO:0000313" key="2">
    <source>
        <dbReference type="Proteomes" id="UP000321750"/>
    </source>
</evidence>
<dbReference type="RefSeq" id="WP_147044592.1">
    <property type="nucleotide sequence ID" value="NZ_BJZV01000001.1"/>
</dbReference>
<comment type="caution">
    <text evidence="1">The sequence shown here is derived from an EMBL/GenBank/DDBJ whole genome shotgun (WGS) entry which is preliminary data.</text>
</comment>
<dbReference type="OrthoDB" id="7926124at2"/>
<dbReference type="Proteomes" id="UP000321750">
    <property type="component" value="Unassembled WGS sequence"/>
</dbReference>
<gene>
    <name evidence="1" type="ORF">MGN01_00810</name>
</gene>
<name>A0A512JE60_9HYPH</name>
<keyword evidence="2" id="KW-1185">Reference proteome</keyword>
<sequence>MPLRPALSRLAVLGLLVAGLSCPPLDTAGARADTPVFPSSSRFGFQPPSDMAPSRRFMGFERLEGGAMVSVVELPGGAYGEIEKSFTDENLKSQGFVVESREAVKVSGGLEGVLLAGGQSPPPAPAADGANGTAPAMPDLPTVRKWLLLVNGPDVTGLVVAQMTPGAETDETMKGMLLGVTLRPPLTLDQQVDALPFRINDLAGFRPIRALAGNSLLMTRGPKDQPVNLEQPILVLAQAVQQPPTAEQREAFARAALYSNQTMKDFVIERSQSYRQNGVDWHEIVARANDVPTGQAVVITQTIRFAPDGYLRSLGVVRADQRDETLALFRQVVDSVQLR</sequence>
<protein>
    <recommendedName>
        <fullName evidence="3">Lipoprotein</fullName>
    </recommendedName>
</protein>
<dbReference type="PROSITE" id="PS51257">
    <property type="entry name" value="PROKAR_LIPOPROTEIN"/>
    <property type="match status" value="1"/>
</dbReference>